<dbReference type="EMBL" id="CP022163">
    <property type="protein sequence ID" value="ATB34212.1"/>
    <property type="molecule type" value="Genomic_DNA"/>
</dbReference>
<feature type="region of interest" description="Disordered" evidence="1">
    <location>
        <begin position="192"/>
        <end position="214"/>
    </location>
</feature>
<gene>
    <name evidence="2" type="ORF">MEBOL_007713</name>
</gene>
<feature type="compositionally biased region" description="Low complexity" evidence="1">
    <location>
        <begin position="38"/>
        <end position="51"/>
    </location>
</feature>
<dbReference type="AlphaFoldDB" id="A0A250ISJ4"/>
<feature type="region of interest" description="Disordered" evidence="1">
    <location>
        <begin position="32"/>
        <end position="115"/>
    </location>
</feature>
<dbReference type="Proteomes" id="UP000217289">
    <property type="component" value="Chromosome"/>
</dbReference>
<evidence type="ECO:0000256" key="1">
    <source>
        <dbReference type="SAM" id="MobiDB-lite"/>
    </source>
</evidence>
<feature type="compositionally biased region" description="Basic and acidic residues" evidence="1">
    <location>
        <begin position="99"/>
        <end position="108"/>
    </location>
</feature>
<feature type="compositionally biased region" description="Basic and acidic residues" evidence="1">
    <location>
        <begin position="204"/>
        <end position="214"/>
    </location>
</feature>
<name>A0A250ISJ4_9BACT</name>
<sequence length="214" mass="23457">MRLRYGLLLGAACVLLLALGLWGTTHWREPGPLPAGPAPQAGAVRPPVATETPPPVASVPPPRRVEPRPPVATPPVREAPPPPPPSEPAPEQEVLPPGEDTRADRYEPQDGGEPEIRTLLAVGDIRIGVARGAEIHDEAGLKKVLVRIGDDLERRMREARPRGEGGPQQVLDDYREELGQYMRGDVEMRGPEFMIGTEVGPPLPREKWWKPRQQ</sequence>
<evidence type="ECO:0000313" key="3">
    <source>
        <dbReference type="Proteomes" id="UP000217289"/>
    </source>
</evidence>
<accession>A0A250ISJ4</accession>
<evidence type="ECO:0000313" key="2">
    <source>
        <dbReference type="EMBL" id="ATB34212.1"/>
    </source>
</evidence>
<dbReference type="RefSeq" id="WP_095982147.1">
    <property type="nucleotide sequence ID" value="NZ_CP022163.1"/>
</dbReference>
<protein>
    <submittedName>
        <fullName evidence="2">Uncharacterized protein</fullName>
    </submittedName>
</protein>
<dbReference type="KEGG" id="mbd:MEBOL_007713"/>
<reference evidence="2 3" key="1">
    <citation type="submission" date="2017-06" db="EMBL/GenBank/DDBJ databases">
        <authorList>
            <person name="Kim H.J."/>
            <person name="Triplett B.A."/>
        </authorList>
    </citation>
    <scope>NUCLEOTIDE SEQUENCE [LARGE SCALE GENOMIC DNA]</scope>
    <source>
        <strain evidence="2 3">DSM 14713</strain>
    </source>
</reference>
<organism evidence="2 3">
    <name type="scientific">Melittangium boletus DSM 14713</name>
    <dbReference type="NCBI Taxonomy" id="1294270"/>
    <lineage>
        <taxon>Bacteria</taxon>
        <taxon>Pseudomonadati</taxon>
        <taxon>Myxococcota</taxon>
        <taxon>Myxococcia</taxon>
        <taxon>Myxococcales</taxon>
        <taxon>Cystobacterineae</taxon>
        <taxon>Archangiaceae</taxon>
        <taxon>Melittangium</taxon>
    </lineage>
</organism>
<keyword evidence="3" id="KW-1185">Reference proteome</keyword>
<dbReference type="OrthoDB" id="9986847at2"/>
<proteinExistence type="predicted"/>
<feature type="compositionally biased region" description="Pro residues" evidence="1">
    <location>
        <begin position="52"/>
        <end position="88"/>
    </location>
</feature>